<evidence type="ECO:0000313" key="2">
    <source>
        <dbReference type="EMBL" id="JAD28448.1"/>
    </source>
</evidence>
<name>A0A0A8YRT9_ARUDO</name>
<reference evidence="2" key="1">
    <citation type="submission" date="2014-09" db="EMBL/GenBank/DDBJ databases">
        <authorList>
            <person name="Magalhaes I.L.F."/>
            <person name="Oliveira U."/>
            <person name="Santos F.R."/>
            <person name="Vidigal T.H.D.A."/>
            <person name="Brescovit A.D."/>
            <person name="Santos A.J."/>
        </authorList>
    </citation>
    <scope>NUCLEOTIDE SEQUENCE</scope>
    <source>
        <tissue evidence="2">Shoot tissue taken approximately 20 cm above the soil surface</tissue>
    </source>
</reference>
<organism evidence="2">
    <name type="scientific">Arundo donax</name>
    <name type="common">Giant reed</name>
    <name type="synonym">Donax arundinaceus</name>
    <dbReference type="NCBI Taxonomy" id="35708"/>
    <lineage>
        <taxon>Eukaryota</taxon>
        <taxon>Viridiplantae</taxon>
        <taxon>Streptophyta</taxon>
        <taxon>Embryophyta</taxon>
        <taxon>Tracheophyta</taxon>
        <taxon>Spermatophyta</taxon>
        <taxon>Magnoliopsida</taxon>
        <taxon>Liliopsida</taxon>
        <taxon>Poales</taxon>
        <taxon>Poaceae</taxon>
        <taxon>PACMAD clade</taxon>
        <taxon>Arundinoideae</taxon>
        <taxon>Arundineae</taxon>
        <taxon>Arundo</taxon>
    </lineage>
</organism>
<feature type="region of interest" description="Disordered" evidence="1">
    <location>
        <begin position="18"/>
        <end position="41"/>
    </location>
</feature>
<reference evidence="2" key="2">
    <citation type="journal article" date="2015" name="Data Brief">
        <title>Shoot transcriptome of the giant reed, Arundo donax.</title>
        <authorList>
            <person name="Barrero R.A."/>
            <person name="Guerrero F.D."/>
            <person name="Moolhuijzen P."/>
            <person name="Goolsby J.A."/>
            <person name="Tidwell J."/>
            <person name="Bellgard S.E."/>
            <person name="Bellgard M.I."/>
        </authorList>
    </citation>
    <scope>NUCLEOTIDE SEQUENCE</scope>
    <source>
        <tissue evidence="2">Shoot tissue taken approximately 20 cm above the soil surface</tissue>
    </source>
</reference>
<dbReference type="EMBL" id="GBRH01269447">
    <property type="protein sequence ID" value="JAD28448.1"/>
    <property type="molecule type" value="Transcribed_RNA"/>
</dbReference>
<protein>
    <submittedName>
        <fullName evidence="2">Uncharacterized protein</fullName>
    </submittedName>
</protein>
<feature type="compositionally biased region" description="Basic residues" evidence="1">
    <location>
        <begin position="22"/>
        <end position="41"/>
    </location>
</feature>
<dbReference type="AlphaFoldDB" id="A0A0A8YRT9"/>
<evidence type="ECO:0000256" key="1">
    <source>
        <dbReference type="SAM" id="MobiDB-lite"/>
    </source>
</evidence>
<proteinExistence type="predicted"/>
<accession>A0A0A8YRT9</accession>
<sequence>MKWHLKTGHLRKCVTTREHIHLSKARKSEKKKARKYKRNEQ</sequence>